<keyword evidence="1" id="KW-0812">Transmembrane</keyword>
<keyword evidence="1" id="KW-0472">Membrane</keyword>
<keyword evidence="1" id="KW-1133">Transmembrane helix</keyword>
<feature type="transmembrane region" description="Helical" evidence="1">
    <location>
        <begin position="47"/>
        <end position="67"/>
    </location>
</feature>
<feature type="transmembrane region" description="Helical" evidence="1">
    <location>
        <begin position="74"/>
        <end position="99"/>
    </location>
</feature>
<evidence type="ECO:0000313" key="2">
    <source>
        <dbReference type="EMBL" id="MFI2487289.1"/>
    </source>
</evidence>
<evidence type="ECO:0000313" key="3">
    <source>
        <dbReference type="Proteomes" id="UP001611580"/>
    </source>
</evidence>
<evidence type="ECO:0000256" key="1">
    <source>
        <dbReference type="SAM" id="Phobius"/>
    </source>
</evidence>
<gene>
    <name evidence="2" type="ORF">ACH47X_10300</name>
</gene>
<dbReference type="Proteomes" id="UP001611580">
    <property type="component" value="Unassembled WGS sequence"/>
</dbReference>
<protein>
    <submittedName>
        <fullName evidence="2">Uncharacterized protein</fullName>
    </submittedName>
</protein>
<keyword evidence="3" id="KW-1185">Reference proteome</keyword>
<organism evidence="2 3">
    <name type="scientific">Promicromonospora kroppenstedtii</name>
    <dbReference type="NCBI Taxonomy" id="440482"/>
    <lineage>
        <taxon>Bacteria</taxon>
        <taxon>Bacillati</taxon>
        <taxon>Actinomycetota</taxon>
        <taxon>Actinomycetes</taxon>
        <taxon>Micrococcales</taxon>
        <taxon>Promicromonosporaceae</taxon>
        <taxon>Promicromonospora</taxon>
    </lineage>
</organism>
<dbReference type="RefSeq" id="WP_397403862.1">
    <property type="nucleotide sequence ID" value="NZ_JBIRYI010000005.1"/>
</dbReference>
<feature type="transmembrane region" description="Helical" evidence="1">
    <location>
        <begin position="140"/>
        <end position="161"/>
    </location>
</feature>
<comment type="caution">
    <text evidence="2">The sequence shown here is derived from an EMBL/GenBank/DDBJ whole genome shotgun (WGS) entry which is preliminary data.</text>
</comment>
<feature type="transmembrane region" description="Helical" evidence="1">
    <location>
        <begin position="105"/>
        <end position="128"/>
    </location>
</feature>
<sequence>MTPLPDAGRRPAALSILALALAAWTAVPQRLLLPRGELDLGFTTNNVIYVMENAATAGTVLLAVGAAALRARRLLVVAVVVVGVHLLVQAGTAVVQLALGARPDLLLGTLAEIFVLAVVGTGVLLALLLGDPRTARRAGLVVVLVGAVIHTLWTSVLLPVVSMLSFGGVLTGMIGSLLLSAALGLLVVAAAALCGWATPVTRRIGALFAAVVAVLGLLAAAGSFGVLGAGYAVMQILQGLLMLTAVPFAVVAARRPAVAVTPDPATVEA</sequence>
<feature type="transmembrane region" description="Helical" evidence="1">
    <location>
        <begin position="232"/>
        <end position="253"/>
    </location>
</feature>
<proteinExistence type="predicted"/>
<feature type="transmembrane region" description="Helical" evidence="1">
    <location>
        <begin position="173"/>
        <end position="197"/>
    </location>
</feature>
<name>A0ABW7XIG0_9MICO</name>
<dbReference type="EMBL" id="JBIRYI010000005">
    <property type="protein sequence ID" value="MFI2487289.1"/>
    <property type="molecule type" value="Genomic_DNA"/>
</dbReference>
<accession>A0ABW7XIG0</accession>
<feature type="transmembrane region" description="Helical" evidence="1">
    <location>
        <begin position="204"/>
        <end position="226"/>
    </location>
</feature>
<reference evidence="2 3" key="1">
    <citation type="submission" date="2024-10" db="EMBL/GenBank/DDBJ databases">
        <title>The Natural Products Discovery Center: Release of the First 8490 Sequenced Strains for Exploring Actinobacteria Biosynthetic Diversity.</title>
        <authorList>
            <person name="Kalkreuter E."/>
            <person name="Kautsar S.A."/>
            <person name="Yang D."/>
            <person name="Bader C.D."/>
            <person name="Teijaro C.N."/>
            <person name="Fluegel L."/>
            <person name="Davis C.M."/>
            <person name="Simpson J.R."/>
            <person name="Lauterbach L."/>
            <person name="Steele A.D."/>
            <person name="Gui C."/>
            <person name="Meng S."/>
            <person name="Li G."/>
            <person name="Viehrig K."/>
            <person name="Ye F."/>
            <person name="Su P."/>
            <person name="Kiefer A.F."/>
            <person name="Nichols A."/>
            <person name="Cepeda A.J."/>
            <person name="Yan W."/>
            <person name="Fan B."/>
            <person name="Jiang Y."/>
            <person name="Adhikari A."/>
            <person name="Zheng C.-J."/>
            <person name="Schuster L."/>
            <person name="Cowan T.M."/>
            <person name="Smanski M.J."/>
            <person name="Chevrette M.G."/>
            <person name="De Carvalho L.P.S."/>
            <person name="Shen B."/>
        </authorList>
    </citation>
    <scope>NUCLEOTIDE SEQUENCE [LARGE SCALE GENOMIC DNA]</scope>
    <source>
        <strain evidence="2 3">NPDC019481</strain>
    </source>
</reference>